<dbReference type="InterPro" id="IPR036388">
    <property type="entry name" value="WH-like_DNA-bd_sf"/>
</dbReference>
<comment type="similarity">
    <text evidence="1">Belongs to the sigma-70 factor family. ECF subfamily.</text>
</comment>
<evidence type="ECO:0000256" key="2">
    <source>
        <dbReference type="ARBA" id="ARBA00023015"/>
    </source>
</evidence>
<dbReference type="RefSeq" id="WP_208408650.1">
    <property type="nucleotide sequence ID" value="NZ_JAAOZC010000004.1"/>
</dbReference>
<dbReference type="InterPro" id="IPR013324">
    <property type="entry name" value="RNA_pol_sigma_r3/r4-like"/>
</dbReference>
<feature type="domain" description="RNA polymerase sigma-70 region 2" evidence="5">
    <location>
        <begin position="32"/>
        <end position="99"/>
    </location>
</feature>
<reference evidence="7 8" key="1">
    <citation type="submission" date="2020-03" db="EMBL/GenBank/DDBJ databases">
        <title>Genomic Encyclopedia of Type Strains, Phase III (KMG-III): the genomes of soil and plant-associated and newly described type strains.</title>
        <authorList>
            <person name="Whitman W."/>
        </authorList>
    </citation>
    <scope>NUCLEOTIDE SEQUENCE [LARGE SCALE GENOMIC DNA]</scope>
    <source>
        <strain evidence="7 8">CECT 8804</strain>
    </source>
</reference>
<dbReference type="PANTHER" id="PTHR43133:SF62">
    <property type="entry name" value="RNA POLYMERASE SIGMA FACTOR SIGZ"/>
    <property type="match status" value="1"/>
</dbReference>
<dbReference type="Pfam" id="PF04542">
    <property type="entry name" value="Sigma70_r2"/>
    <property type="match status" value="1"/>
</dbReference>
<dbReference type="Proteomes" id="UP000727456">
    <property type="component" value="Unassembled WGS sequence"/>
</dbReference>
<sequence length="186" mass="20398">MIAAGPPETRASLNAALQQVAQGDRLAFEEVYRRTSAKLFGVCLRILPDRTQAEEALQEAYLSVWQRAAQFDAARGTAMTWLISLTRNRAIDRLRAGGRHVAAPIEAASDVHDDKPDGLAMAEMAEDERRLAGCMGGLEARDAVFLRTAFFDGASYPELAERSGLPLATLKSRIRRALLKLRDCLA</sequence>
<evidence type="ECO:0000259" key="5">
    <source>
        <dbReference type="Pfam" id="PF04542"/>
    </source>
</evidence>
<evidence type="ECO:0000313" key="8">
    <source>
        <dbReference type="Proteomes" id="UP000727456"/>
    </source>
</evidence>
<dbReference type="EMBL" id="JAAOZC010000004">
    <property type="protein sequence ID" value="NIJ08393.1"/>
    <property type="molecule type" value="Genomic_DNA"/>
</dbReference>
<evidence type="ECO:0000259" key="6">
    <source>
        <dbReference type="Pfam" id="PF08281"/>
    </source>
</evidence>
<dbReference type="SUPFAM" id="SSF88946">
    <property type="entry name" value="Sigma2 domain of RNA polymerase sigma factors"/>
    <property type="match status" value="1"/>
</dbReference>
<keyword evidence="4" id="KW-0804">Transcription</keyword>
<keyword evidence="3" id="KW-0731">Sigma factor</keyword>
<evidence type="ECO:0000256" key="3">
    <source>
        <dbReference type="ARBA" id="ARBA00023082"/>
    </source>
</evidence>
<evidence type="ECO:0000256" key="1">
    <source>
        <dbReference type="ARBA" id="ARBA00010641"/>
    </source>
</evidence>
<accession>A0ABX0TS94</accession>
<dbReference type="InterPro" id="IPR014284">
    <property type="entry name" value="RNA_pol_sigma-70_dom"/>
</dbReference>
<name>A0ABX0TS94_9SPHN</name>
<evidence type="ECO:0000313" key="7">
    <source>
        <dbReference type="EMBL" id="NIJ08393.1"/>
    </source>
</evidence>
<protein>
    <submittedName>
        <fullName evidence="7">RNA polymerase sigma-70 factor (ECF subfamily)</fullName>
    </submittedName>
</protein>
<evidence type="ECO:0000256" key="4">
    <source>
        <dbReference type="ARBA" id="ARBA00023163"/>
    </source>
</evidence>
<gene>
    <name evidence="7" type="ORF">FHS31_002010</name>
</gene>
<dbReference type="SUPFAM" id="SSF88659">
    <property type="entry name" value="Sigma3 and sigma4 domains of RNA polymerase sigma factors"/>
    <property type="match status" value="1"/>
</dbReference>
<dbReference type="NCBIfam" id="TIGR02937">
    <property type="entry name" value="sigma70-ECF"/>
    <property type="match status" value="1"/>
</dbReference>
<dbReference type="InterPro" id="IPR013325">
    <property type="entry name" value="RNA_pol_sigma_r2"/>
</dbReference>
<dbReference type="InterPro" id="IPR013249">
    <property type="entry name" value="RNA_pol_sigma70_r4_t2"/>
</dbReference>
<feature type="domain" description="RNA polymerase sigma factor 70 region 4 type 2" evidence="6">
    <location>
        <begin position="130"/>
        <end position="181"/>
    </location>
</feature>
<organism evidence="7 8">
    <name type="scientific">Sphingomonas vulcanisoli</name>
    <dbReference type="NCBI Taxonomy" id="1658060"/>
    <lineage>
        <taxon>Bacteria</taxon>
        <taxon>Pseudomonadati</taxon>
        <taxon>Pseudomonadota</taxon>
        <taxon>Alphaproteobacteria</taxon>
        <taxon>Sphingomonadales</taxon>
        <taxon>Sphingomonadaceae</taxon>
        <taxon>Sphingomonas</taxon>
    </lineage>
</organism>
<dbReference type="Gene3D" id="1.10.1740.10">
    <property type="match status" value="1"/>
</dbReference>
<keyword evidence="2" id="KW-0805">Transcription regulation</keyword>
<dbReference type="InterPro" id="IPR007627">
    <property type="entry name" value="RNA_pol_sigma70_r2"/>
</dbReference>
<dbReference type="Pfam" id="PF08281">
    <property type="entry name" value="Sigma70_r4_2"/>
    <property type="match status" value="1"/>
</dbReference>
<dbReference type="Gene3D" id="1.10.10.10">
    <property type="entry name" value="Winged helix-like DNA-binding domain superfamily/Winged helix DNA-binding domain"/>
    <property type="match status" value="1"/>
</dbReference>
<proteinExistence type="inferred from homology"/>
<dbReference type="PANTHER" id="PTHR43133">
    <property type="entry name" value="RNA POLYMERASE ECF-TYPE SIGMA FACTO"/>
    <property type="match status" value="1"/>
</dbReference>
<comment type="caution">
    <text evidence="7">The sequence shown here is derived from an EMBL/GenBank/DDBJ whole genome shotgun (WGS) entry which is preliminary data.</text>
</comment>
<keyword evidence="8" id="KW-1185">Reference proteome</keyword>
<dbReference type="InterPro" id="IPR039425">
    <property type="entry name" value="RNA_pol_sigma-70-like"/>
</dbReference>